<dbReference type="Gene3D" id="3.40.50.720">
    <property type="entry name" value="NAD(P)-binding Rossmann-like Domain"/>
    <property type="match status" value="1"/>
</dbReference>
<accession>A0ABM9MZX8</accession>
<dbReference type="RefSeq" id="WP_203619269.1">
    <property type="nucleotide sequence ID" value="NZ_BOJU01000005.1"/>
</dbReference>
<name>A0ABM9MZX8_9LACO</name>
<comment type="similarity">
    <text evidence="1">Belongs to the short-chain dehydrogenases/reductases (SDR) family.</text>
</comment>
<sequence>MLLENQVALVTGASRGIGAAIAKRFASEGALVIVNFLKNQEKAAAVVQEIQKAGGQAVALAADVCDEQAVQKMMTTIVDNFAGLDIVVNNALRHYSFNPKTRHQAESMPWHDYQEQFEGAVKAAYNVNQAALPLLKANQDGRIIQMTSNLVQQPTVPYHDYITAKAALLGYSRALAKDLGPFGIRVNTIAPGLTYPTDSSSATGNDVREQLLALSATKRLTVPDDVAGTALYLASSLSNNVTGQCITVDGGLTMN</sequence>
<evidence type="ECO:0000256" key="1">
    <source>
        <dbReference type="ARBA" id="ARBA00006484"/>
    </source>
</evidence>
<dbReference type="PRINTS" id="PR00080">
    <property type="entry name" value="SDRFAMILY"/>
</dbReference>
<evidence type="ECO:0000313" key="3">
    <source>
        <dbReference type="EMBL" id="CAK1251765.1"/>
    </source>
</evidence>
<dbReference type="PANTHER" id="PTHR43639:SF1">
    <property type="entry name" value="SHORT-CHAIN DEHYDROGENASE_REDUCTASE FAMILY PROTEIN"/>
    <property type="match status" value="1"/>
</dbReference>
<dbReference type="Pfam" id="PF13561">
    <property type="entry name" value="adh_short_C2"/>
    <property type="match status" value="1"/>
</dbReference>
<dbReference type="SUPFAM" id="SSF51735">
    <property type="entry name" value="NAD(P)-binding Rossmann-fold domains"/>
    <property type="match status" value="1"/>
</dbReference>
<keyword evidence="2 3" id="KW-0560">Oxidoreductase</keyword>
<comment type="caution">
    <text evidence="3">The sequence shown here is derived from an EMBL/GenBank/DDBJ whole genome shotgun (WGS) entry which is preliminary data.</text>
</comment>
<evidence type="ECO:0000256" key="2">
    <source>
        <dbReference type="ARBA" id="ARBA00023002"/>
    </source>
</evidence>
<dbReference type="PRINTS" id="PR00081">
    <property type="entry name" value="GDHRDH"/>
</dbReference>
<dbReference type="GO" id="GO:0004316">
    <property type="term" value="F:3-oxoacyl-[acyl-carrier-protein] reductase (NADPH) activity"/>
    <property type="evidence" value="ECO:0007669"/>
    <property type="project" value="UniProtKB-EC"/>
</dbReference>
<organism evidence="3 4">
    <name type="scientific">Fructobacillus tropaeoli</name>
    <dbReference type="NCBI Taxonomy" id="709323"/>
    <lineage>
        <taxon>Bacteria</taxon>
        <taxon>Bacillati</taxon>
        <taxon>Bacillota</taxon>
        <taxon>Bacilli</taxon>
        <taxon>Lactobacillales</taxon>
        <taxon>Lactobacillaceae</taxon>
        <taxon>Fructobacillus</taxon>
    </lineage>
</organism>
<dbReference type="InterPro" id="IPR002347">
    <property type="entry name" value="SDR_fam"/>
</dbReference>
<evidence type="ECO:0000313" key="4">
    <source>
        <dbReference type="Proteomes" id="UP001314262"/>
    </source>
</evidence>
<dbReference type="InterPro" id="IPR036291">
    <property type="entry name" value="NAD(P)-bd_dom_sf"/>
</dbReference>
<dbReference type="PANTHER" id="PTHR43639">
    <property type="entry name" value="OXIDOREDUCTASE, SHORT-CHAIN DEHYDROGENASE/REDUCTASE FAMILY (AFU_ORTHOLOGUE AFUA_5G02870)"/>
    <property type="match status" value="1"/>
</dbReference>
<dbReference type="EMBL" id="CAUZLT010000005">
    <property type="protein sequence ID" value="CAK1251765.1"/>
    <property type="molecule type" value="Genomic_DNA"/>
</dbReference>
<proteinExistence type="inferred from homology"/>
<dbReference type="EC" id="1.1.1.100" evidence="3"/>
<keyword evidence="4" id="KW-1185">Reference proteome</keyword>
<reference evidence="3 4" key="1">
    <citation type="submission" date="2023-10" db="EMBL/GenBank/DDBJ databases">
        <authorList>
            <person name="Botero Cardona J."/>
        </authorList>
    </citation>
    <scope>NUCLEOTIDE SEQUENCE [LARGE SCALE GENOMIC DNA]</scope>
    <source>
        <strain evidence="3 4">R-53137</strain>
    </source>
</reference>
<dbReference type="Proteomes" id="UP001314262">
    <property type="component" value="Unassembled WGS sequence"/>
</dbReference>
<protein>
    <submittedName>
        <fullName evidence="3">Short-chain alcohol dehydrogenase family (FabG)</fullName>
        <ecNumber evidence="3">1.1.1.100</ecNumber>
    </submittedName>
</protein>
<gene>
    <name evidence="3" type="ORF">R53137_KAKDMLNK_01360</name>
</gene>